<keyword evidence="3" id="KW-1185">Reference proteome</keyword>
<accession>A0A6H0XQ15</accession>
<feature type="signal peptide" evidence="1">
    <location>
        <begin position="1"/>
        <end position="20"/>
    </location>
</feature>
<dbReference type="Proteomes" id="UP000503462">
    <property type="component" value="Chromosome 2"/>
</dbReference>
<protein>
    <submittedName>
        <fullName evidence="2">Uncharacterized protein</fullName>
    </submittedName>
</protein>
<evidence type="ECO:0000256" key="1">
    <source>
        <dbReference type="SAM" id="SignalP"/>
    </source>
</evidence>
<dbReference type="AlphaFoldDB" id="A0A6H0XQ15"/>
<gene>
    <name evidence="2" type="ORF">AMS68_002364</name>
</gene>
<name>A0A6H0XQ15_9PEZI</name>
<dbReference type="EMBL" id="CP051140">
    <property type="protein sequence ID" value="QIW96846.1"/>
    <property type="molecule type" value="Genomic_DNA"/>
</dbReference>
<keyword evidence="1" id="KW-0732">Signal</keyword>
<sequence>MLLVTAVVLVLTEVWKPDIAIVLVAMHCQVQIPMAIQANPFAHGHKAAVPVQALAALETVYVAAVVVAGRATTTVVGQSTVIVHVDKLAENVAVASVDAIVLKGDPEVGADDRIVLDNKGDATMLDGLTPTTTAEKIDATASELGELLAEPVGRAVAAEIKLIWEVAAVSVVLLAVGLRAG</sequence>
<reference evidence="2 3" key="1">
    <citation type="journal article" date="2016" name="Sci. Rep.">
        <title>Peltaster fructicola genome reveals evolution from an invasive phytopathogen to an ectophytic parasite.</title>
        <authorList>
            <person name="Xu C."/>
            <person name="Chen H."/>
            <person name="Gleason M.L."/>
            <person name="Xu J.R."/>
            <person name="Liu H."/>
            <person name="Zhang R."/>
            <person name="Sun G."/>
        </authorList>
    </citation>
    <scope>NUCLEOTIDE SEQUENCE [LARGE SCALE GENOMIC DNA]</scope>
    <source>
        <strain evidence="2 3">LNHT1506</strain>
    </source>
</reference>
<feature type="chain" id="PRO_5026068357" evidence="1">
    <location>
        <begin position="21"/>
        <end position="181"/>
    </location>
</feature>
<evidence type="ECO:0000313" key="3">
    <source>
        <dbReference type="Proteomes" id="UP000503462"/>
    </source>
</evidence>
<evidence type="ECO:0000313" key="2">
    <source>
        <dbReference type="EMBL" id="QIW96846.1"/>
    </source>
</evidence>
<proteinExistence type="predicted"/>
<organism evidence="2 3">
    <name type="scientific">Peltaster fructicola</name>
    <dbReference type="NCBI Taxonomy" id="286661"/>
    <lineage>
        <taxon>Eukaryota</taxon>
        <taxon>Fungi</taxon>
        <taxon>Dikarya</taxon>
        <taxon>Ascomycota</taxon>
        <taxon>Pezizomycotina</taxon>
        <taxon>Dothideomycetes</taxon>
        <taxon>Dothideomycetes incertae sedis</taxon>
        <taxon>Peltaster</taxon>
    </lineage>
</organism>